<sequence>MQILKNSNPSGSDATKDGKSNIKEDIEEDDDDGENEENENLDYDESKIYIEGESTEVFSTSSSSSDAGMDDDNEAQSVDNSRALIVYQSYFVNEVAANVGYVAAIVVDVANSDVLNEDAHTTVPYVLRDQNTSVTMSTSSASSSERKCIARCLVISGYEYIVVAESDAVETVVVNTDIFVNVDVDGDALHEAKLIVDVTMHFQTNASPQADLEDDV</sequence>
<reference evidence="2" key="1">
    <citation type="journal article" date="2022" name="Mol. Ecol. Resour.">
        <title>The genomes of chicory, endive, great burdock and yacon provide insights into Asteraceae palaeo-polyploidization history and plant inulin production.</title>
        <authorList>
            <person name="Fan W."/>
            <person name="Wang S."/>
            <person name="Wang H."/>
            <person name="Wang A."/>
            <person name="Jiang F."/>
            <person name="Liu H."/>
            <person name="Zhao H."/>
            <person name="Xu D."/>
            <person name="Zhang Y."/>
        </authorList>
    </citation>
    <scope>NUCLEOTIDE SEQUENCE [LARGE SCALE GENOMIC DNA]</scope>
    <source>
        <strain evidence="2">cv. Yunnan</strain>
    </source>
</reference>
<accession>A0ACB9ICH0</accession>
<proteinExistence type="predicted"/>
<comment type="caution">
    <text evidence="1">The sequence shown here is derived from an EMBL/GenBank/DDBJ whole genome shotgun (WGS) entry which is preliminary data.</text>
</comment>
<dbReference type="Proteomes" id="UP001056120">
    <property type="component" value="Linkage Group LG09"/>
</dbReference>
<organism evidence="1 2">
    <name type="scientific">Smallanthus sonchifolius</name>
    <dbReference type="NCBI Taxonomy" id="185202"/>
    <lineage>
        <taxon>Eukaryota</taxon>
        <taxon>Viridiplantae</taxon>
        <taxon>Streptophyta</taxon>
        <taxon>Embryophyta</taxon>
        <taxon>Tracheophyta</taxon>
        <taxon>Spermatophyta</taxon>
        <taxon>Magnoliopsida</taxon>
        <taxon>eudicotyledons</taxon>
        <taxon>Gunneridae</taxon>
        <taxon>Pentapetalae</taxon>
        <taxon>asterids</taxon>
        <taxon>campanulids</taxon>
        <taxon>Asterales</taxon>
        <taxon>Asteraceae</taxon>
        <taxon>Asteroideae</taxon>
        <taxon>Heliantheae alliance</taxon>
        <taxon>Millerieae</taxon>
        <taxon>Smallanthus</taxon>
    </lineage>
</organism>
<gene>
    <name evidence="1" type="ORF">L1987_27325</name>
</gene>
<evidence type="ECO:0000313" key="1">
    <source>
        <dbReference type="EMBL" id="KAI3805186.1"/>
    </source>
</evidence>
<dbReference type="EMBL" id="CM042026">
    <property type="protein sequence ID" value="KAI3805186.1"/>
    <property type="molecule type" value="Genomic_DNA"/>
</dbReference>
<evidence type="ECO:0000313" key="2">
    <source>
        <dbReference type="Proteomes" id="UP001056120"/>
    </source>
</evidence>
<reference evidence="1 2" key="2">
    <citation type="journal article" date="2022" name="Mol. Ecol. Resour.">
        <title>The genomes of chicory, endive, great burdock and yacon provide insights into Asteraceae paleo-polyploidization history and plant inulin production.</title>
        <authorList>
            <person name="Fan W."/>
            <person name="Wang S."/>
            <person name="Wang H."/>
            <person name="Wang A."/>
            <person name="Jiang F."/>
            <person name="Liu H."/>
            <person name="Zhao H."/>
            <person name="Xu D."/>
            <person name="Zhang Y."/>
        </authorList>
    </citation>
    <scope>NUCLEOTIDE SEQUENCE [LARGE SCALE GENOMIC DNA]</scope>
    <source>
        <strain evidence="2">cv. Yunnan</strain>
        <tissue evidence="1">Leaves</tissue>
    </source>
</reference>
<keyword evidence="2" id="KW-1185">Reference proteome</keyword>
<name>A0ACB9ICH0_9ASTR</name>
<protein>
    <submittedName>
        <fullName evidence="1">Uncharacterized protein</fullName>
    </submittedName>
</protein>